<feature type="domain" description="NAD-dependent epimerase/dehydratase" evidence="1">
    <location>
        <begin position="30"/>
        <end position="240"/>
    </location>
</feature>
<dbReference type="SUPFAM" id="SSF51735">
    <property type="entry name" value="NAD(P)-binding Rossmann-fold domains"/>
    <property type="match status" value="1"/>
</dbReference>
<organism evidence="2 3">
    <name type="scientific">Cellulomonas aerilata</name>
    <dbReference type="NCBI Taxonomy" id="515326"/>
    <lineage>
        <taxon>Bacteria</taxon>
        <taxon>Bacillati</taxon>
        <taxon>Actinomycetota</taxon>
        <taxon>Actinomycetes</taxon>
        <taxon>Micrococcales</taxon>
        <taxon>Cellulomonadaceae</taxon>
        <taxon>Cellulomonas</taxon>
    </lineage>
</organism>
<dbReference type="PANTHER" id="PTHR48079">
    <property type="entry name" value="PROTEIN YEEZ"/>
    <property type="match status" value="1"/>
</dbReference>
<dbReference type="OrthoDB" id="9776016at2"/>
<dbReference type="Proteomes" id="UP000321181">
    <property type="component" value="Unassembled WGS sequence"/>
</dbReference>
<dbReference type="RefSeq" id="WP_146906164.1">
    <property type="nucleotide sequence ID" value="NZ_BAAARM010000005.1"/>
</dbReference>
<proteinExistence type="predicted"/>
<name>A0A512DGF4_9CELL</name>
<evidence type="ECO:0000313" key="2">
    <source>
        <dbReference type="EMBL" id="GEO35270.1"/>
    </source>
</evidence>
<dbReference type="GO" id="GO:0005737">
    <property type="term" value="C:cytoplasm"/>
    <property type="evidence" value="ECO:0007669"/>
    <property type="project" value="TreeGrafter"/>
</dbReference>
<keyword evidence="3" id="KW-1185">Reference proteome</keyword>
<sequence length="369" mass="39920">MSTPPSAPAPDVAVPAAAGVDPAPLDVLYLGGTGTISASCVRRSVAAGMRVAVLNRGHNTNDRDLPDDVTWLHGDVTDPASLAEALGDRRFDAVVNFLSYTAEDAERMVEVFTGRTAQYVHISSASVYGKPVLQWPIVESTQLHNRFTAYSRDKLDAERALLRAHAERGFPLTVVRPSHTYDDANPPLPGGWTVVDRIARGDEVVVHGDGTSLWTLTHADDLAQGLVGLLGNPRAVGEAFHITSDDVHTWDGIYTAIAQALGVEPRLVHVPSDLLTVGAPDWFWTELIVGDLSHSAVFDNTKIRRYVPSYVPALTFHRAVRRMLAWRAAHPDQTAPDPATDAVLDRLVEGYHAAEKAFAALRPEGEGGR</sequence>
<accession>A0A512DGF4</accession>
<reference evidence="2 3" key="1">
    <citation type="submission" date="2019-07" db="EMBL/GenBank/DDBJ databases">
        <title>Whole genome shotgun sequence of Cellulomonas aerilata NBRC 106308.</title>
        <authorList>
            <person name="Hosoyama A."/>
            <person name="Uohara A."/>
            <person name="Ohji S."/>
            <person name="Ichikawa N."/>
        </authorList>
    </citation>
    <scope>NUCLEOTIDE SEQUENCE [LARGE SCALE GENOMIC DNA]</scope>
    <source>
        <strain evidence="2 3">NBRC 106308</strain>
    </source>
</reference>
<dbReference type="Gene3D" id="3.40.50.720">
    <property type="entry name" value="NAD(P)-binding Rossmann-like Domain"/>
    <property type="match status" value="1"/>
</dbReference>
<dbReference type="InterPro" id="IPR001509">
    <property type="entry name" value="Epimerase_deHydtase"/>
</dbReference>
<dbReference type="InterPro" id="IPR051783">
    <property type="entry name" value="NAD(P)-dependent_oxidoreduct"/>
</dbReference>
<dbReference type="Pfam" id="PF01370">
    <property type="entry name" value="Epimerase"/>
    <property type="match status" value="1"/>
</dbReference>
<protein>
    <recommendedName>
        <fullName evidence="1">NAD-dependent epimerase/dehydratase domain-containing protein</fullName>
    </recommendedName>
</protein>
<dbReference type="AlphaFoldDB" id="A0A512DGF4"/>
<dbReference type="InterPro" id="IPR036291">
    <property type="entry name" value="NAD(P)-bd_dom_sf"/>
</dbReference>
<dbReference type="GO" id="GO:0004029">
    <property type="term" value="F:aldehyde dehydrogenase (NAD+) activity"/>
    <property type="evidence" value="ECO:0007669"/>
    <property type="project" value="TreeGrafter"/>
</dbReference>
<dbReference type="PANTHER" id="PTHR48079:SF6">
    <property type="entry name" value="NAD(P)-BINDING DOMAIN-CONTAINING PROTEIN-RELATED"/>
    <property type="match status" value="1"/>
</dbReference>
<comment type="caution">
    <text evidence="2">The sequence shown here is derived from an EMBL/GenBank/DDBJ whole genome shotgun (WGS) entry which is preliminary data.</text>
</comment>
<evidence type="ECO:0000259" key="1">
    <source>
        <dbReference type="Pfam" id="PF01370"/>
    </source>
</evidence>
<evidence type="ECO:0000313" key="3">
    <source>
        <dbReference type="Proteomes" id="UP000321181"/>
    </source>
</evidence>
<dbReference type="EMBL" id="BJYY01000018">
    <property type="protein sequence ID" value="GEO35270.1"/>
    <property type="molecule type" value="Genomic_DNA"/>
</dbReference>
<gene>
    <name evidence="2" type="ORF">CAE01nite_29950</name>
</gene>